<protein>
    <submittedName>
        <fullName evidence="2">Uncharacterized protein</fullName>
    </submittedName>
</protein>
<feature type="signal peptide" evidence="1">
    <location>
        <begin position="1"/>
        <end position="27"/>
    </location>
</feature>
<evidence type="ECO:0000313" key="2">
    <source>
        <dbReference type="EMBL" id="KAJ7672934.1"/>
    </source>
</evidence>
<reference evidence="2" key="1">
    <citation type="submission" date="2023-03" db="EMBL/GenBank/DDBJ databases">
        <title>Massive genome expansion in bonnet fungi (Mycena s.s.) driven by repeated elements and novel gene families across ecological guilds.</title>
        <authorList>
            <consortium name="Lawrence Berkeley National Laboratory"/>
            <person name="Harder C.B."/>
            <person name="Miyauchi S."/>
            <person name="Viragh M."/>
            <person name="Kuo A."/>
            <person name="Thoen E."/>
            <person name="Andreopoulos B."/>
            <person name="Lu D."/>
            <person name="Skrede I."/>
            <person name="Drula E."/>
            <person name="Henrissat B."/>
            <person name="Morin E."/>
            <person name="Kohler A."/>
            <person name="Barry K."/>
            <person name="LaButti K."/>
            <person name="Morin E."/>
            <person name="Salamov A."/>
            <person name="Lipzen A."/>
            <person name="Mereny Z."/>
            <person name="Hegedus B."/>
            <person name="Baldrian P."/>
            <person name="Stursova M."/>
            <person name="Weitz H."/>
            <person name="Taylor A."/>
            <person name="Grigoriev I.V."/>
            <person name="Nagy L.G."/>
            <person name="Martin F."/>
            <person name="Kauserud H."/>
        </authorList>
    </citation>
    <scope>NUCLEOTIDE SEQUENCE</scope>
    <source>
        <strain evidence="2">CBHHK067</strain>
    </source>
</reference>
<evidence type="ECO:0000256" key="1">
    <source>
        <dbReference type="SAM" id="SignalP"/>
    </source>
</evidence>
<proteinExistence type="predicted"/>
<keyword evidence="1" id="KW-0732">Signal</keyword>
<accession>A0AAD7G9I3</accession>
<dbReference type="EMBL" id="JARKIE010000164">
    <property type="protein sequence ID" value="KAJ7672934.1"/>
    <property type="molecule type" value="Genomic_DNA"/>
</dbReference>
<organism evidence="2 3">
    <name type="scientific">Mycena rosella</name>
    <name type="common">Pink bonnet</name>
    <name type="synonym">Agaricus rosellus</name>
    <dbReference type="NCBI Taxonomy" id="1033263"/>
    <lineage>
        <taxon>Eukaryota</taxon>
        <taxon>Fungi</taxon>
        <taxon>Dikarya</taxon>
        <taxon>Basidiomycota</taxon>
        <taxon>Agaricomycotina</taxon>
        <taxon>Agaricomycetes</taxon>
        <taxon>Agaricomycetidae</taxon>
        <taxon>Agaricales</taxon>
        <taxon>Marasmiineae</taxon>
        <taxon>Mycenaceae</taxon>
        <taxon>Mycena</taxon>
    </lineage>
</organism>
<name>A0AAD7G9I3_MYCRO</name>
<feature type="chain" id="PRO_5042078014" evidence="1">
    <location>
        <begin position="28"/>
        <end position="463"/>
    </location>
</feature>
<dbReference type="AlphaFoldDB" id="A0AAD7G9I3"/>
<sequence length="463" mass="51417">MLRDIHKCLCILSRLLLEPLILFGNSAHQIFDSTAARPGAAEYQMGVVPFEDQNGCCTTTLCIQEGQFDGALCELTRAHHVRPHVHAAEGVRSHGIPWLVSVRRVDETAHSWECQIRHHLCFGGVDRNFGGIHSGRVPETSGDAVKTSAATNAPSAVSRLAHTQLSESLRFEMLEGKKREEAVSNQKQTSQSNMHLIARHKCKQSGERTDPSKGLQLIPVPQLGVLETNTTLLLASTVQFLIEVSWLKSKPSFRADARDIQTIFAGGSRDIIWEIANISKTIISNGGVCGTDKLRFSIGSGVFDSVSTHCIFNQYSAVNMHEISMYVPISRMPTTVAGHEAVFFRAELHLCFQPPVEKNFAAIQRHADSLNQYQAHTSAYTRQAELPASALTCNGRSRNYIELSVSIGVHSSPRYLRRKLARLPRALRPRMGWFVLFIFDGHWKPALCKQADGVRKEETGMLN</sequence>
<comment type="caution">
    <text evidence="2">The sequence shown here is derived from an EMBL/GenBank/DDBJ whole genome shotgun (WGS) entry which is preliminary data.</text>
</comment>
<dbReference type="Proteomes" id="UP001221757">
    <property type="component" value="Unassembled WGS sequence"/>
</dbReference>
<gene>
    <name evidence="2" type="ORF">B0H17DRAFT_1243015</name>
</gene>
<keyword evidence="3" id="KW-1185">Reference proteome</keyword>
<evidence type="ECO:0000313" key="3">
    <source>
        <dbReference type="Proteomes" id="UP001221757"/>
    </source>
</evidence>